<sequence length="265" mass="30632">MSKIIDFIERHKYGILITIAVHIAIFIYFQVETYKEAVIFHPWEFNTAHEEKDNIEITPDQIQTPEEQQLLQPNEKVSSFVRNENDKRNRTNKHNINYTSSQSSSNPEQLEDDYEQSLKDEIRRRREEKNGKKSPTTEQSSEQQNKQNSKSSEDKSNKQTSGEAIAGKTMVSYSLHDRHPLNHNDWYVRNPGYTCGNVNGVVRVKITVDVGGNVTDAEVDESKSQNATACMLEKAKEYAMKSRFNYAGEAPRKQEGTITYRFVFR</sequence>
<evidence type="ECO:0008006" key="5">
    <source>
        <dbReference type="Google" id="ProtNLM"/>
    </source>
</evidence>
<keyword evidence="4" id="KW-1185">Reference proteome</keyword>
<evidence type="ECO:0000256" key="1">
    <source>
        <dbReference type="SAM" id="MobiDB-lite"/>
    </source>
</evidence>
<dbReference type="Proteomes" id="UP000257127">
    <property type="component" value="Unassembled WGS sequence"/>
</dbReference>
<feature type="compositionally biased region" description="Basic and acidic residues" evidence="1">
    <location>
        <begin position="116"/>
        <end position="131"/>
    </location>
</feature>
<accession>A0A3E1EWN2</accession>
<feature type="transmembrane region" description="Helical" evidence="2">
    <location>
        <begin position="12"/>
        <end position="31"/>
    </location>
</feature>
<name>A0A3E1EWN2_9FLAO</name>
<evidence type="ECO:0000256" key="2">
    <source>
        <dbReference type="SAM" id="Phobius"/>
    </source>
</evidence>
<protein>
    <recommendedName>
        <fullName evidence="5">Energy transducer TonB</fullName>
    </recommendedName>
</protein>
<proteinExistence type="predicted"/>
<feature type="compositionally biased region" description="Polar residues" evidence="1">
    <location>
        <begin position="65"/>
        <end position="82"/>
    </location>
</feature>
<feature type="compositionally biased region" description="Low complexity" evidence="1">
    <location>
        <begin position="138"/>
        <end position="150"/>
    </location>
</feature>
<keyword evidence="2" id="KW-0472">Membrane</keyword>
<dbReference type="OrthoDB" id="9786892at2"/>
<evidence type="ECO:0000313" key="4">
    <source>
        <dbReference type="Proteomes" id="UP000257127"/>
    </source>
</evidence>
<feature type="region of interest" description="Disordered" evidence="1">
    <location>
        <begin position="65"/>
        <end position="165"/>
    </location>
</feature>
<keyword evidence="2" id="KW-0812">Transmembrane</keyword>
<organism evidence="3 4">
    <name type="scientific">Brumimicrobium aurantiacum</name>
    <dbReference type="NCBI Taxonomy" id="1737063"/>
    <lineage>
        <taxon>Bacteria</taxon>
        <taxon>Pseudomonadati</taxon>
        <taxon>Bacteroidota</taxon>
        <taxon>Flavobacteriia</taxon>
        <taxon>Flavobacteriales</taxon>
        <taxon>Crocinitomicaceae</taxon>
        <taxon>Brumimicrobium</taxon>
    </lineage>
</organism>
<comment type="caution">
    <text evidence="3">The sequence shown here is derived from an EMBL/GenBank/DDBJ whole genome shotgun (WGS) entry which is preliminary data.</text>
</comment>
<dbReference type="RefSeq" id="WP_116881238.1">
    <property type="nucleotide sequence ID" value="NZ_QURB01000006.1"/>
</dbReference>
<reference evidence="3 4" key="1">
    <citation type="submission" date="2018-08" db="EMBL/GenBank/DDBJ databases">
        <title>The draft genome squence of Brumimicrobium sp. N62.</title>
        <authorList>
            <person name="Du Z.-J."/>
            <person name="Luo H.-R."/>
        </authorList>
    </citation>
    <scope>NUCLEOTIDE SEQUENCE [LARGE SCALE GENOMIC DNA]</scope>
    <source>
        <strain evidence="3 4">N62</strain>
    </source>
</reference>
<gene>
    <name evidence="3" type="ORF">DXU93_10445</name>
</gene>
<feature type="compositionally biased region" description="Polar residues" evidence="1">
    <location>
        <begin position="94"/>
        <end position="108"/>
    </location>
</feature>
<dbReference type="EMBL" id="QURB01000006">
    <property type="protein sequence ID" value="RFC53957.1"/>
    <property type="molecule type" value="Genomic_DNA"/>
</dbReference>
<keyword evidence="2" id="KW-1133">Transmembrane helix</keyword>
<evidence type="ECO:0000313" key="3">
    <source>
        <dbReference type="EMBL" id="RFC53957.1"/>
    </source>
</evidence>
<dbReference type="AlphaFoldDB" id="A0A3E1EWN2"/>